<evidence type="ECO:0000313" key="2">
    <source>
        <dbReference type="EMBL" id="OXU26553.1"/>
    </source>
</evidence>
<keyword evidence="1" id="KW-0175">Coiled coil</keyword>
<sequence length="314" mass="36543">MSPEMTKHNEAWIENSSSDIIQEKLSQHKDPTMAEVEDIFEANEIRVKQLCKKIKRLESQLQECSYQKDILLEKYRRFSEQQDQIHNNFQRYINNMEYTTPSNGRINQYIFASDQNQYRHPPTGNNNTKVFLSNFLSCNRDRKQCRMVHRHDDHLIKLNHIIPNIKPMRIIHHKSSHRLRYIAIDFIRSAHRVYLFTESVAAPVNGYGDTRNAHWTNPQTTHQMSQPISSYYPGPPYAQNNPGSTVPLSQPLAIVTDQSQLGGYQTYVLAPLTPQMQTNSGVQQFAGPVAYYYEPTVVQNRAPNIEYQHRHVSS</sequence>
<dbReference type="EMBL" id="NNAY01000779">
    <property type="protein sequence ID" value="OXU26553.1"/>
    <property type="molecule type" value="Genomic_DNA"/>
</dbReference>
<evidence type="ECO:0000313" key="3">
    <source>
        <dbReference type="Proteomes" id="UP000215335"/>
    </source>
</evidence>
<proteinExistence type="predicted"/>
<name>A0A232F7Y0_9HYME</name>
<evidence type="ECO:0000256" key="1">
    <source>
        <dbReference type="SAM" id="Coils"/>
    </source>
</evidence>
<organism evidence="2 3">
    <name type="scientific">Trichomalopsis sarcophagae</name>
    <dbReference type="NCBI Taxonomy" id="543379"/>
    <lineage>
        <taxon>Eukaryota</taxon>
        <taxon>Metazoa</taxon>
        <taxon>Ecdysozoa</taxon>
        <taxon>Arthropoda</taxon>
        <taxon>Hexapoda</taxon>
        <taxon>Insecta</taxon>
        <taxon>Pterygota</taxon>
        <taxon>Neoptera</taxon>
        <taxon>Endopterygota</taxon>
        <taxon>Hymenoptera</taxon>
        <taxon>Apocrita</taxon>
        <taxon>Proctotrupomorpha</taxon>
        <taxon>Chalcidoidea</taxon>
        <taxon>Pteromalidae</taxon>
        <taxon>Pteromalinae</taxon>
        <taxon>Trichomalopsis</taxon>
    </lineage>
</organism>
<protein>
    <submittedName>
        <fullName evidence="2">Uncharacterized protein</fullName>
    </submittedName>
</protein>
<keyword evidence="3" id="KW-1185">Reference proteome</keyword>
<dbReference type="AlphaFoldDB" id="A0A232F7Y0"/>
<accession>A0A232F7Y0</accession>
<reference evidence="2 3" key="1">
    <citation type="journal article" date="2017" name="Curr. Biol.">
        <title>The Evolution of Venom by Co-option of Single-Copy Genes.</title>
        <authorList>
            <person name="Martinson E.O."/>
            <person name="Mrinalini"/>
            <person name="Kelkar Y.D."/>
            <person name="Chang C.H."/>
            <person name="Werren J.H."/>
        </authorList>
    </citation>
    <scope>NUCLEOTIDE SEQUENCE [LARGE SCALE GENOMIC DNA]</scope>
    <source>
        <strain evidence="2 3">Alberta</strain>
        <tissue evidence="2">Whole body</tissue>
    </source>
</reference>
<feature type="coiled-coil region" evidence="1">
    <location>
        <begin position="40"/>
        <end position="74"/>
    </location>
</feature>
<gene>
    <name evidence="2" type="ORF">TSAR_005254</name>
</gene>
<dbReference type="Proteomes" id="UP000215335">
    <property type="component" value="Unassembled WGS sequence"/>
</dbReference>
<comment type="caution">
    <text evidence="2">The sequence shown here is derived from an EMBL/GenBank/DDBJ whole genome shotgun (WGS) entry which is preliminary data.</text>
</comment>